<dbReference type="EMBL" id="UYRS01000818">
    <property type="protein sequence ID" value="VDK24066.1"/>
    <property type="molecule type" value="Genomic_DNA"/>
</dbReference>
<proteinExistence type="predicted"/>
<keyword evidence="1" id="KW-0812">Transmembrane</keyword>
<keyword evidence="3" id="KW-1185">Reference proteome</keyword>
<keyword evidence="1" id="KW-1133">Transmembrane helix</keyword>
<dbReference type="WBParaSite" id="TASK_0000197701-mRNA-1">
    <property type="protein sequence ID" value="TASK_0000197701-mRNA-1"/>
    <property type="gene ID" value="TASK_0000197701"/>
</dbReference>
<accession>A0A0R3VX33</accession>
<reference evidence="4" key="1">
    <citation type="submission" date="2017-02" db="UniProtKB">
        <authorList>
            <consortium name="WormBaseParasite"/>
        </authorList>
    </citation>
    <scope>IDENTIFICATION</scope>
</reference>
<evidence type="ECO:0000313" key="3">
    <source>
        <dbReference type="Proteomes" id="UP000282613"/>
    </source>
</evidence>
<feature type="transmembrane region" description="Helical" evidence="1">
    <location>
        <begin position="20"/>
        <end position="37"/>
    </location>
</feature>
<keyword evidence="1" id="KW-0472">Membrane</keyword>
<reference evidence="2 3" key="2">
    <citation type="submission" date="2018-11" db="EMBL/GenBank/DDBJ databases">
        <authorList>
            <consortium name="Pathogen Informatics"/>
        </authorList>
    </citation>
    <scope>NUCLEOTIDE SEQUENCE [LARGE SCALE GENOMIC DNA]</scope>
</reference>
<dbReference type="Proteomes" id="UP000282613">
    <property type="component" value="Unassembled WGS sequence"/>
</dbReference>
<protein>
    <submittedName>
        <fullName evidence="4">Ovule protein</fullName>
    </submittedName>
</protein>
<organism evidence="4">
    <name type="scientific">Taenia asiatica</name>
    <name type="common">Asian tapeworm</name>
    <dbReference type="NCBI Taxonomy" id="60517"/>
    <lineage>
        <taxon>Eukaryota</taxon>
        <taxon>Metazoa</taxon>
        <taxon>Spiralia</taxon>
        <taxon>Lophotrochozoa</taxon>
        <taxon>Platyhelminthes</taxon>
        <taxon>Cestoda</taxon>
        <taxon>Eucestoda</taxon>
        <taxon>Cyclophyllidea</taxon>
        <taxon>Taeniidae</taxon>
        <taxon>Taenia</taxon>
    </lineage>
</organism>
<evidence type="ECO:0000313" key="2">
    <source>
        <dbReference type="EMBL" id="VDK24066.1"/>
    </source>
</evidence>
<sequence length="84" mass="10167">MEAWENVHVGIMRYFNSSRVVQYSPFYLYFVFFFVLARTRAIVMDYHVMDHRPLPNPFHRLYAHKYDSDNTADYSETTVFPYPS</sequence>
<gene>
    <name evidence="2" type="ORF">TASK_LOCUS1978</name>
</gene>
<dbReference type="AlphaFoldDB" id="A0A0R3VX33"/>
<evidence type="ECO:0000256" key="1">
    <source>
        <dbReference type="SAM" id="Phobius"/>
    </source>
</evidence>
<evidence type="ECO:0000313" key="4">
    <source>
        <dbReference type="WBParaSite" id="TASK_0000197701-mRNA-1"/>
    </source>
</evidence>
<name>A0A0R3VX33_TAEAS</name>